<dbReference type="Proteomes" id="UP000295578">
    <property type="component" value="Unassembled WGS sequence"/>
</dbReference>
<evidence type="ECO:0000259" key="2">
    <source>
        <dbReference type="Pfam" id="PF20434"/>
    </source>
</evidence>
<dbReference type="InterPro" id="IPR049492">
    <property type="entry name" value="BD-FAE-like_dom"/>
</dbReference>
<sequence>MAAVHEGVEYATRTGYRPLLLDLYLPEAERPPVILFLHGGGWRRGSRRDFGEAFAGWRPGPLERLAAAGFAVAAADYRLTGEARHPAQVDDVRAAVEWLRGHAGEYGFDGSRIVAWGASAGAHLAALAALTGPGIAAVVGWYGVYDLATMPGSADPASREALLLGCVVRDAPALAAEASPVAHVHPDAPPFRLWHGTADRMVPYTQSGRMAAALRGAGAWVDLLPVEGADHMWRDAPDVAAVFEASLRFAREVTE</sequence>
<dbReference type="Pfam" id="PF20434">
    <property type="entry name" value="BD-FAE"/>
    <property type="match status" value="1"/>
</dbReference>
<dbReference type="PANTHER" id="PTHR48081">
    <property type="entry name" value="AB HYDROLASE SUPERFAMILY PROTEIN C4A8.06C"/>
    <property type="match status" value="1"/>
</dbReference>
<dbReference type="SUPFAM" id="SSF53474">
    <property type="entry name" value="alpha/beta-Hydrolases"/>
    <property type="match status" value="1"/>
</dbReference>
<dbReference type="Gene3D" id="3.40.50.1820">
    <property type="entry name" value="alpha/beta hydrolase"/>
    <property type="match status" value="1"/>
</dbReference>
<keyword evidence="1 3" id="KW-0378">Hydrolase</keyword>
<evidence type="ECO:0000313" key="4">
    <source>
        <dbReference type="Proteomes" id="UP000295578"/>
    </source>
</evidence>
<dbReference type="InterPro" id="IPR029058">
    <property type="entry name" value="AB_hydrolase_fold"/>
</dbReference>
<dbReference type="AlphaFoldDB" id="A0A4R5B3K9"/>
<keyword evidence="4" id="KW-1185">Reference proteome</keyword>
<proteinExistence type="predicted"/>
<dbReference type="InterPro" id="IPR050300">
    <property type="entry name" value="GDXG_lipolytic_enzyme"/>
</dbReference>
<name>A0A4R5B3K9_9ACTN</name>
<evidence type="ECO:0000313" key="3">
    <source>
        <dbReference type="EMBL" id="TDD79785.1"/>
    </source>
</evidence>
<organism evidence="3 4">
    <name type="scientific">Actinomadura darangshiensis</name>
    <dbReference type="NCBI Taxonomy" id="705336"/>
    <lineage>
        <taxon>Bacteria</taxon>
        <taxon>Bacillati</taxon>
        <taxon>Actinomycetota</taxon>
        <taxon>Actinomycetes</taxon>
        <taxon>Streptosporangiales</taxon>
        <taxon>Thermomonosporaceae</taxon>
        <taxon>Actinomadura</taxon>
    </lineage>
</organism>
<gene>
    <name evidence="3" type="ORF">E1293_22430</name>
</gene>
<dbReference type="EMBL" id="SMKY01000104">
    <property type="protein sequence ID" value="TDD79785.1"/>
    <property type="molecule type" value="Genomic_DNA"/>
</dbReference>
<dbReference type="PANTHER" id="PTHR48081:SF13">
    <property type="entry name" value="ALPHA_BETA HYDROLASE"/>
    <property type="match status" value="1"/>
</dbReference>
<reference evidence="3 4" key="1">
    <citation type="submission" date="2019-03" db="EMBL/GenBank/DDBJ databases">
        <title>Draft genome sequences of novel Actinobacteria.</title>
        <authorList>
            <person name="Sahin N."/>
            <person name="Ay H."/>
            <person name="Saygin H."/>
        </authorList>
    </citation>
    <scope>NUCLEOTIDE SEQUENCE [LARGE SCALE GENOMIC DNA]</scope>
    <source>
        <strain evidence="3 4">DSM 45941</strain>
    </source>
</reference>
<dbReference type="OrthoDB" id="9803828at2"/>
<protein>
    <submittedName>
        <fullName evidence="3">Alpha/beta hydrolase</fullName>
    </submittedName>
</protein>
<dbReference type="RefSeq" id="WP_132199415.1">
    <property type="nucleotide sequence ID" value="NZ_SMKY01000104.1"/>
</dbReference>
<evidence type="ECO:0000256" key="1">
    <source>
        <dbReference type="ARBA" id="ARBA00022801"/>
    </source>
</evidence>
<accession>A0A4R5B3K9</accession>
<comment type="caution">
    <text evidence="3">The sequence shown here is derived from an EMBL/GenBank/DDBJ whole genome shotgun (WGS) entry which is preliminary data.</text>
</comment>
<dbReference type="GO" id="GO:0016787">
    <property type="term" value="F:hydrolase activity"/>
    <property type="evidence" value="ECO:0007669"/>
    <property type="project" value="UniProtKB-KW"/>
</dbReference>
<feature type="domain" description="BD-FAE-like" evidence="2">
    <location>
        <begin position="21"/>
        <end position="214"/>
    </location>
</feature>